<evidence type="ECO:0000313" key="1">
    <source>
        <dbReference type="EMBL" id="KAH7849809.1"/>
    </source>
</evidence>
<gene>
    <name evidence="1" type="ORF">Vadar_023332</name>
</gene>
<comment type="caution">
    <text evidence="1">The sequence shown here is derived from an EMBL/GenBank/DDBJ whole genome shotgun (WGS) entry which is preliminary data.</text>
</comment>
<proteinExistence type="predicted"/>
<sequence>MEREGVVAEYSIDVSYTRDENFKRWKYTSYNFTLAILTTPILVKAEEADRNGPTHMSLFDLYLDEVDETWTTHIAEFNYMIISAGHWVYRPAMFYKNHRLVDCRFCQIDNVNDLPKYYASRRVFQTAFRARKFQGYSICQDFCTTSF</sequence>
<organism evidence="1 2">
    <name type="scientific">Vaccinium darrowii</name>
    <dbReference type="NCBI Taxonomy" id="229202"/>
    <lineage>
        <taxon>Eukaryota</taxon>
        <taxon>Viridiplantae</taxon>
        <taxon>Streptophyta</taxon>
        <taxon>Embryophyta</taxon>
        <taxon>Tracheophyta</taxon>
        <taxon>Spermatophyta</taxon>
        <taxon>Magnoliopsida</taxon>
        <taxon>eudicotyledons</taxon>
        <taxon>Gunneridae</taxon>
        <taxon>Pentapetalae</taxon>
        <taxon>asterids</taxon>
        <taxon>Ericales</taxon>
        <taxon>Ericaceae</taxon>
        <taxon>Vaccinioideae</taxon>
        <taxon>Vaccinieae</taxon>
        <taxon>Vaccinium</taxon>
    </lineage>
</organism>
<keyword evidence="2" id="KW-1185">Reference proteome</keyword>
<reference evidence="1 2" key="1">
    <citation type="journal article" date="2021" name="Hortic Res">
        <title>High-quality reference genome and annotation aids understanding of berry development for evergreen blueberry (Vaccinium darrowii).</title>
        <authorList>
            <person name="Yu J."/>
            <person name="Hulse-Kemp A.M."/>
            <person name="Babiker E."/>
            <person name="Staton M."/>
        </authorList>
    </citation>
    <scope>NUCLEOTIDE SEQUENCE [LARGE SCALE GENOMIC DNA]</scope>
    <source>
        <strain evidence="2">cv. NJ 8807/NJ 8810</strain>
        <tissue evidence="1">Young leaf</tissue>
    </source>
</reference>
<accession>A0ACB7Y9Q4</accession>
<protein>
    <submittedName>
        <fullName evidence="1">Uncharacterized protein</fullName>
    </submittedName>
</protein>
<evidence type="ECO:0000313" key="2">
    <source>
        <dbReference type="Proteomes" id="UP000828048"/>
    </source>
</evidence>
<dbReference type="EMBL" id="CM037157">
    <property type="protein sequence ID" value="KAH7849809.1"/>
    <property type="molecule type" value="Genomic_DNA"/>
</dbReference>
<dbReference type="Proteomes" id="UP000828048">
    <property type="component" value="Chromosome 7"/>
</dbReference>
<name>A0ACB7Y9Q4_9ERIC</name>